<gene>
    <name evidence="8" type="ORF">CROS1312_LOCUS921</name>
</gene>
<comment type="similarity">
    <text evidence="1">Belongs to the folylpolyglutamate synthase family.</text>
</comment>
<dbReference type="GO" id="GO:0005737">
    <property type="term" value="C:cytoplasm"/>
    <property type="evidence" value="ECO:0007669"/>
    <property type="project" value="TreeGrafter"/>
</dbReference>
<dbReference type="GO" id="GO:0005524">
    <property type="term" value="F:ATP binding"/>
    <property type="evidence" value="ECO:0007669"/>
    <property type="project" value="UniProtKB-KW"/>
</dbReference>
<accession>A0A7S2X2G3</accession>
<evidence type="ECO:0000256" key="4">
    <source>
        <dbReference type="ARBA" id="ARBA00022741"/>
    </source>
</evidence>
<keyword evidence="5" id="KW-0067">ATP-binding</keyword>
<dbReference type="GO" id="GO:0004326">
    <property type="term" value="F:tetrahydrofolylpolyglutamate synthase activity"/>
    <property type="evidence" value="ECO:0007669"/>
    <property type="project" value="InterPro"/>
</dbReference>
<evidence type="ECO:0000256" key="6">
    <source>
        <dbReference type="ARBA" id="ARBA00022842"/>
    </source>
</evidence>
<evidence type="ECO:0000256" key="1">
    <source>
        <dbReference type="ARBA" id="ARBA00008276"/>
    </source>
</evidence>
<dbReference type="NCBIfam" id="TIGR01499">
    <property type="entry name" value="folC"/>
    <property type="match status" value="1"/>
</dbReference>
<dbReference type="AlphaFoldDB" id="A0A7S2X2G3"/>
<dbReference type="GO" id="GO:0008841">
    <property type="term" value="F:dihydrofolate synthase activity"/>
    <property type="evidence" value="ECO:0007669"/>
    <property type="project" value="TreeGrafter"/>
</dbReference>
<dbReference type="InterPro" id="IPR001645">
    <property type="entry name" value="Folylpolyglutamate_synth"/>
</dbReference>
<keyword evidence="6" id="KW-0460">Magnesium</keyword>
<dbReference type="PANTHER" id="PTHR11136:SF0">
    <property type="entry name" value="DIHYDROFOLATE SYNTHETASE-RELATED"/>
    <property type="match status" value="1"/>
</dbReference>
<name>A0A7S2X2G3_9CHLO</name>
<dbReference type="Gene3D" id="3.40.1190.10">
    <property type="entry name" value="Mur-like, catalytic domain"/>
    <property type="match status" value="1"/>
</dbReference>
<keyword evidence="2" id="KW-0436">Ligase</keyword>
<evidence type="ECO:0000313" key="8">
    <source>
        <dbReference type="EMBL" id="CAD9721653.1"/>
    </source>
</evidence>
<keyword evidence="3" id="KW-0479">Metal-binding</keyword>
<dbReference type="InterPro" id="IPR036565">
    <property type="entry name" value="Mur-like_cat_sf"/>
</dbReference>
<evidence type="ECO:0000256" key="2">
    <source>
        <dbReference type="ARBA" id="ARBA00022598"/>
    </source>
</evidence>
<sequence>MLRPCWGAARAPRRGLRGLATAAEYLRGLVKVDYEALGSDRTALRDDEQPLAAVRTFLELLGSPHKELKAVCHVVGSKGKGSTGAILSSIMSRSGLRVGTYTSPHVVSLGERVLIDGEPREDDELLGYFRAHEPVVLEAQERTRWRLSFFEALTALSIKYFVEAGADLAVVEAGLGGARDATNVFDPPGLRVVVVTPLEREHTEVLGDTIEEIASAKVGVVKPGTPVVVAPQSSLALENLVAAEAERLGCGGVIRASRECHVAYSVSSEGARDYMFALGGAEAWEIRDCLVPQFVAENARTAIAAAAVLAPGFGVEIGQADVAGALRGSGLPGRFQVLGGGAAVLDGAHTQRSARVLVDSLLDLFPGRPVVFAVAMGADKRPGTFLGELARARPREVVCTAFEGSLKEGGLLRAAREAGLAASAEADFGKALEVAEARAAEVGAVVVATGSFRTVREYLLRRGAG</sequence>
<dbReference type="EMBL" id="HBHM01001228">
    <property type="protein sequence ID" value="CAD9721653.1"/>
    <property type="molecule type" value="Transcribed_RNA"/>
</dbReference>
<evidence type="ECO:0000256" key="5">
    <source>
        <dbReference type="ARBA" id="ARBA00022840"/>
    </source>
</evidence>
<evidence type="ECO:0000259" key="7">
    <source>
        <dbReference type="Pfam" id="PF02875"/>
    </source>
</evidence>
<dbReference type="Pfam" id="PF02875">
    <property type="entry name" value="Mur_ligase_C"/>
    <property type="match status" value="1"/>
</dbReference>
<dbReference type="Gene3D" id="3.90.190.20">
    <property type="entry name" value="Mur ligase, C-terminal domain"/>
    <property type="match status" value="1"/>
</dbReference>
<keyword evidence="4" id="KW-0547">Nucleotide-binding</keyword>
<dbReference type="SUPFAM" id="SSF53244">
    <property type="entry name" value="MurD-like peptide ligases, peptide-binding domain"/>
    <property type="match status" value="1"/>
</dbReference>
<evidence type="ECO:0000256" key="3">
    <source>
        <dbReference type="ARBA" id="ARBA00022723"/>
    </source>
</evidence>
<dbReference type="PANTHER" id="PTHR11136">
    <property type="entry name" value="FOLYLPOLYGLUTAMATE SYNTHASE-RELATED"/>
    <property type="match status" value="1"/>
</dbReference>
<dbReference type="SUPFAM" id="SSF53623">
    <property type="entry name" value="MurD-like peptide ligases, catalytic domain"/>
    <property type="match status" value="1"/>
</dbReference>
<feature type="domain" description="Mur ligase C-terminal" evidence="7">
    <location>
        <begin position="333"/>
        <end position="452"/>
    </location>
</feature>
<reference evidence="8" key="1">
    <citation type="submission" date="2021-01" db="EMBL/GenBank/DDBJ databases">
        <authorList>
            <person name="Corre E."/>
            <person name="Pelletier E."/>
            <person name="Niang G."/>
            <person name="Scheremetjew M."/>
            <person name="Finn R."/>
            <person name="Kale V."/>
            <person name="Holt S."/>
            <person name="Cochrane G."/>
            <person name="Meng A."/>
            <person name="Brown T."/>
            <person name="Cohen L."/>
        </authorList>
    </citation>
    <scope>NUCLEOTIDE SEQUENCE</scope>
    <source>
        <strain evidence="8">RCC2335</strain>
    </source>
</reference>
<dbReference type="InterPro" id="IPR036615">
    <property type="entry name" value="Mur_ligase_C_dom_sf"/>
</dbReference>
<dbReference type="InterPro" id="IPR004101">
    <property type="entry name" value="Mur_ligase_C"/>
</dbReference>
<proteinExistence type="inferred from homology"/>
<dbReference type="GO" id="GO:0046872">
    <property type="term" value="F:metal ion binding"/>
    <property type="evidence" value="ECO:0007669"/>
    <property type="project" value="UniProtKB-KW"/>
</dbReference>
<protein>
    <recommendedName>
        <fullName evidence="7">Mur ligase C-terminal domain-containing protein</fullName>
    </recommendedName>
</protein>
<organism evidence="8">
    <name type="scientific">Chloropicon roscoffensis</name>
    <dbReference type="NCBI Taxonomy" id="1461544"/>
    <lineage>
        <taxon>Eukaryota</taxon>
        <taxon>Viridiplantae</taxon>
        <taxon>Chlorophyta</taxon>
        <taxon>Chloropicophyceae</taxon>
        <taxon>Chloropicales</taxon>
        <taxon>Chloropicaceae</taxon>
        <taxon>Chloropicon</taxon>
    </lineage>
</organism>